<evidence type="ECO:0000313" key="5">
    <source>
        <dbReference type="Proteomes" id="UP000076023"/>
    </source>
</evidence>
<protein>
    <submittedName>
        <fullName evidence="4">Carbohydrate binding domain-containing protein</fullName>
    </submittedName>
</protein>
<dbReference type="Pfam" id="PF02018">
    <property type="entry name" value="CBM_4_9"/>
    <property type="match status" value="1"/>
</dbReference>
<sequence>MKLNAAFLAALAIGCCCHAADPVEMLIDNGGFESGLDGWTLRVGEGAVAAPEAAHGGQAGLRIPTTVKMSIQAASVPVDCGKRYRISLWVRGIGSIPMSLNLGWRNDSGKYMEVQNPNDFKLALPVGSEWQHFTREFVPPDGAASLQVGFSTWLPPGKTSATPIDVDEVVLEEIGEAN</sequence>
<keyword evidence="1" id="KW-0378">Hydrolase</keyword>
<gene>
    <name evidence="4" type="ORF">TSACC_3514</name>
</gene>
<dbReference type="AlphaFoldDB" id="A0A146GG73"/>
<dbReference type="SUPFAM" id="SSF49785">
    <property type="entry name" value="Galactose-binding domain-like"/>
    <property type="match status" value="1"/>
</dbReference>
<name>A0A146GG73_TERSA</name>
<evidence type="ECO:0000259" key="3">
    <source>
        <dbReference type="Pfam" id="PF02018"/>
    </source>
</evidence>
<feature type="chain" id="PRO_5007524862" evidence="2">
    <location>
        <begin position="20"/>
        <end position="178"/>
    </location>
</feature>
<feature type="domain" description="CBM-cenC" evidence="3">
    <location>
        <begin position="26"/>
        <end position="153"/>
    </location>
</feature>
<keyword evidence="5" id="KW-1185">Reference proteome</keyword>
<evidence type="ECO:0000256" key="2">
    <source>
        <dbReference type="SAM" id="SignalP"/>
    </source>
</evidence>
<dbReference type="InParanoid" id="A0A146GG73"/>
<proteinExistence type="predicted"/>
<dbReference type="GO" id="GO:0016798">
    <property type="term" value="F:hydrolase activity, acting on glycosyl bonds"/>
    <property type="evidence" value="ECO:0007669"/>
    <property type="project" value="InterPro"/>
</dbReference>
<evidence type="ECO:0000313" key="4">
    <source>
        <dbReference type="EMBL" id="GAT35448.1"/>
    </source>
</evidence>
<feature type="signal peptide" evidence="2">
    <location>
        <begin position="1"/>
        <end position="19"/>
    </location>
</feature>
<dbReference type="Proteomes" id="UP000076023">
    <property type="component" value="Unassembled WGS sequence"/>
</dbReference>
<comment type="caution">
    <text evidence="4">The sequence shown here is derived from an EMBL/GenBank/DDBJ whole genome shotgun (WGS) entry which is preliminary data.</text>
</comment>
<accession>A0A146GG73</accession>
<dbReference type="InterPro" id="IPR003305">
    <property type="entry name" value="CenC_carb-bd"/>
</dbReference>
<reference evidence="5" key="1">
    <citation type="journal article" date="2017" name="Genome Announc.">
        <title>Draft Genome Sequence of Terrimicrobium sacchariphilum NM-5T, a Facultative Anaerobic Soil Bacterium of the Class Spartobacteria.</title>
        <authorList>
            <person name="Qiu Y.L."/>
            <person name="Tourlousse D.M."/>
            <person name="Matsuura N."/>
            <person name="Ohashi A."/>
            <person name="Sekiguchi Y."/>
        </authorList>
    </citation>
    <scope>NUCLEOTIDE SEQUENCE [LARGE SCALE GENOMIC DNA]</scope>
    <source>
        <strain evidence="5">NM-5</strain>
    </source>
</reference>
<dbReference type="STRING" id="690879.TSACC_3514"/>
<dbReference type="EMBL" id="BDCO01000003">
    <property type="protein sequence ID" value="GAT35448.1"/>
    <property type="molecule type" value="Genomic_DNA"/>
</dbReference>
<evidence type="ECO:0000256" key="1">
    <source>
        <dbReference type="ARBA" id="ARBA00022801"/>
    </source>
</evidence>
<dbReference type="Gene3D" id="2.60.120.260">
    <property type="entry name" value="Galactose-binding domain-like"/>
    <property type="match status" value="1"/>
</dbReference>
<keyword evidence="2" id="KW-0732">Signal</keyword>
<dbReference type="PROSITE" id="PS51257">
    <property type="entry name" value="PROKAR_LIPOPROTEIN"/>
    <property type="match status" value="1"/>
</dbReference>
<dbReference type="RefSeq" id="WP_075081254.1">
    <property type="nucleotide sequence ID" value="NZ_BDCO01000003.1"/>
</dbReference>
<dbReference type="InterPro" id="IPR008979">
    <property type="entry name" value="Galactose-bd-like_sf"/>
</dbReference>
<organism evidence="4 5">
    <name type="scientific">Terrimicrobium sacchariphilum</name>
    <dbReference type="NCBI Taxonomy" id="690879"/>
    <lineage>
        <taxon>Bacteria</taxon>
        <taxon>Pseudomonadati</taxon>
        <taxon>Verrucomicrobiota</taxon>
        <taxon>Terrimicrobiia</taxon>
        <taxon>Terrimicrobiales</taxon>
        <taxon>Terrimicrobiaceae</taxon>
        <taxon>Terrimicrobium</taxon>
    </lineage>
</organism>